<dbReference type="Gene3D" id="3.30.70.1230">
    <property type="entry name" value="Nucleotide cyclase"/>
    <property type="match status" value="1"/>
</dbReference>
<dbReference type="Proteomes" id="UP001157440">
    <property type="component" value="Unassembled WGS sequence"/>
</dbReference>
<dbReference type="InterPro" id="IPR001054">
    <property type="entry name" value="A/G_cyclase"/>
</dbReference>
<dbReference type="GO" id="GO:0004016">
    <property type="term" value="F:adenylate cyclase activity"/>
    <property type="evidence" value="ECO:0007669"/>
    <property type="project" value="UniProtKB-ARBA"/>
</dbReference>
<proteinExistence type="predicted"/>
<evidence type="ECO:0000313" key="6">
    <source>
        <dbReference type="EMBL" id="GLS74298.1"/>
    </source>
</evidence>
<organism evidence="6 7">
    <name type="scientific">Methylobacterium tardum</name>
    <dbReference type="NCBI Taxonomy" id="374432"/>
    <lineage>
        <taxon>Bacteria</taxon>
        <taxon>Pseudomonadati</taxon>
        <taxon>Pseudomonadota</taxon>
        <taxon>Alphaproteobacteria</taxon>
        <taxon>Hyphomicrobiales</taxon>
        <taxon>Methylobacteriaceae</taxon>
        <taxon>Methylobacterium</taxon>
    </lineage>
</organism>
<keyword evidence="3" id="KW-0472">Membrane</keyword>
<evidence type="ECO:0000313" key="7">
    <source>
        <dbReference type="Proteomes" id="UP001157440"/>
    </source>
</evidence>
<dbReference type="Pfam" id="PF00211">
    <property type="entry name" value="Guanylate_cyc"/>
    <property type="match status" value="1"/>
</dbReference>
<evidence type="ECO:0000256" key="3">
    <source>
        <dbReference type="ARBA" id="ARBA00023136"/>
    </source>
</evidence>
<evidence type="ECO:0000259" key="5">
    <source>
        <dbReference type="PROSITE" id="PS50125"/>
    </source>
</evidence>
<protein>
    <recommendedName>
        <fullName evidence="5">Guanylate cyclase domain-containing protein</fullName>
    </recommendedName>
</protein>
<dbReference type="GO" id="GO:0005886">
    <property type="term" value="C:plasma membrane"/>
    <property type="evidence" value="ECO:0007669"/>
    <property type="project" value="UniProtKB-SubCell"/>
</dbReference>
<dbReference type="SUPFAM" id="SSF55073">
    <property type="entry name" value="Nucleotide cyclase"/>
    <property type="match status" value="1"/>
</dbReference>
<comment type="caution">
    <text evidence="6">The sequence shown here is derived from an EMBL/GenBank/DDBJ whole genome shotgun (WGS) entry which is preliminary data.</text>
</comment>
<dbReference type="GO" id="GO:0006171">
    <property type="term" value="P:cAMP biosynthetic process"/>
    <property type="evidence" value="ECO:0007669"/>
    <property type="project" value="TreeGrafter"/>
</dbReference>
<reference evidence="7" key="1">
    <citation type="journal article" date="2019" name="Int. J. Syst. Evol. Microbiol.">
        <title>The Global Catalogue of Microorganisms (GCM) 10K type strain sequencing project: providing services to taxonomists for standard genome sequencing and annotation.</title>
        <authorList>
            <consortium name="The Broad Institute Genomics Platform"/>
            <consortium name="The Broad Institute Genome Sequencing Center for Infectious Disease"/>
            <person name="Wu L."/>
            <person name="Ma J."/>
        </authorList>
    </citation>
    <scope>NUCLEOTIDE SEQUENCE [LARGE SCALE GENOMIC DNA]</scope>
    <source>
        <strain evidence="7">NBRC 103632</strain>
    </source>
</reference>
<evidence type="ECO:0000256" key="2">
    <source>
        <dbReference type="ARBA" id="ARBA00022475"/>
    </source>
</evidence>
<name>A0AA37TTW7_9HYPH</name>
<dbReference type="PANTHER" id="PTHR43081">
    <property type="entry name" value="ADENYLATE CYCLASE, TERMINAL-DIFFERENTIATION SPECIFIC-RELATED"/>
    <property type="match status" value="1"/>
</dbReference>
<evidence type="ECO:0000256" key="1">
    <source>
        <dbReference type="ARBA" id="ARBA00004651"/>
    </source>
</evidence>
<gene>
    <name evidence="6" type="ORF">GCM10007890_63140</name>
</gene>
<feature type="domain" description="Guanylate cyclase" evidence="5">
    <location>
        <begin position="126"/>
        <end position="257"/>
    </location>
</feature>
<keyword evidence="2" id="KW-1003">Cell membrane</keyword>
<dbReference type="PROSITE" id="PS50125">
    <property type="entry name" value="GUANYLATE_CYCLASE_2"/>
    <property type="match status" value="1"/>
</dbReference>
<dbReference type="InterPro" id="IPR029787">
    <property type="entry name" value="Nucleotide_cyclase"/>
</dbReference>
<dbReference type="AlphaFoldDB" id="A0AA37TTW7"/>
<sequence length="306" mass="31937">MSLPDARTAAADAGPGSGRERREAGPAQSVRQRDTAAAWGAPLLAAAAMPLLLGLATATAPEPVTLSLAGLALTWLALRTQRLRSAARIATRHRDNLARLAAPAVARLVAETDSVALRAGWEQEATVLFADIRGFTRLCETLAPGEVAAFLAEFRTRTARAIEAAGGLVDKFVGDEVMAVFGVPHAAPGDTDRAVAAARALAAAMTAWSGEREQAGLPPVRIGIGLHRGSVFIGTIGAERVEFTAVGDTVNVARRLEQMTRTLACDCIVSEAVVRDATSGEARIVAVRPVRGACAVLRLFAIRLAP</sequence>
<evidence type="ECO:0000256" key="4">
    <source>
        <dbReference type="SAM" id="MobiDB-lite"/>
    </source>
</evidence>
<dbReference type="RefSeq" id="WP_238197698.1">
    <property type="nucleotide sequence ID" value="NZ_BPQZ01000020.1"/>
</dbReference>
<dbReference type="EMBL" id="BSPL01000035">
    <property type="protein sequence ID" value="GLS74298.1"/>
    <property type="molecule type" value="Genomic_DNA"/>
</dbReference>
<dbReference type="InterPro" id="IPR050697">
    <property type="entry name" value="Adenylyl/Guanylyl_Cyclase_3/4"/>
</dbReference>
<keyword evidence="7" id="KW-1185">Reference proteome</keyword>
<feature type="region of interest" description="Disordered" evidence="4">
    <location>
        <begin position="1"/>
        <end position="32"/>
    </location>
</feature>
<comment type="subcellular location">
    <subcellularLocation>
        <location evidence="1">Cell membrane</location>
        <topology evidence="1">Multi-pass membrane protein</topology>
    </subcellularLocation>
</comment>
<dbReference type="GO" id="GO:0035556">
    <property type="term" value="P:intracellular signal transduction"/>
    <property type="evidence" value="ECO:0007669"/>
    <property type="project" value="InterPro"/>
</dbReference>
<dbReference type="SMART" id="SM00044">
    <property type="entry name" value="CYCc"/>
    <property type="match status" value="1"/>
</dbReference>
<dbReference type="PANTHER" id="PTHR43081:SF17">
    <property type="entry name" value="BLL5647 PROTEIN"/>
    <property type="match status" value="1"/>
</dbReference>
<dbReference type="CDD" id="cd07302">
    <property type="entry name" value="CHD"/>
    <property type="match status" value="1"/>
</dbReference>
<accession>A0AA37TTW7</accession>